<dbReference type="AlphaFoldDB" id="A0A840ZNB5"/>
<accession>A0A840ZNB5</accession>
<reference evidence="1 2" key="1">
    <citation type="submission" date="2020-08" db="EMBL/GenBank/DDBJ databases">
        <title>Genomic Encyclopedia of Type Strains, Phase IV (KMG-IV): sequencing the most valuable type-strain genomes for metagenomic binning, comparative biology and taxonomic classification.</title>
        <authorList>
            <person name="Goeker M."/>
        </authorList>
    </citation>
    <scope>NUCLEOTIDE SEQUENCE [LARGE SCALE GENOMIC DNA]</scope>
    <source>
        <strain evidence="1 2">DSM 2163</strain>
    </source>
</reference>
<dbReference type="RefSeq" id="WP_183571575.1">
    <property type="nucleotide sequence ID" value="NZ_JACHOP010000017.1"/>
</dbReference>
<dbReference type="Proteomes" id="UP000583454">
    <property type="component" value="Unassembled WGS sequence"/>
</dbReference>
<evidence type="ECO:0000313" key="1">
    <source>
        <dbReference type="EMBL" id="MBB5758810.1"/>
    </source>
</evidence>
<protein>
    <submittedName>
        <fullName evidence="1">Uncharacterized protein</fullName>
    </submittedName>
</protein>
<organism evidence="1 2">
    <name type="scientific">Methylorubrum rhodinum</name>
    <dbReference type="NCBI Taxonomy" id="29428"/>
    <lineage>
        <taxon>Bacteria</taxon>
        <taxon>Pseudomonadati</taxon>
        <taxon>Pseudomonadota</taxon>
        <taxon>Alphaproteobacteria</taxon>
        <taxon>Hyphomicrobiales</taxon>
        <taxon>Methylobacteriaceae</taxon>
        <taxon>Methylorubrum</taxon>
    </lineage>
</organism>
<name>A0A840ZNB5_9HYPH</name>
<proteinExistence type="predicted"/>
<dbReference type="EMBL" id="JACHOP010000017">
    <property type="protein sequence ID" value="MBB5758810.1"/>
    <property type="molecule type" value="Genomic_DNA"/>
</dbReference>
<comment type="caution">
    <text evidence="1">The sequence shown here is derived from an EMBL/GenBank/DDBJ whole genome shotgun (WGS) entry which is preliminary data.</text>
</comment>
<keyword evidence="2" id="KW-1185">Reference proteome</keyword>
<sequence>MSGKHWRAWGVLFRSQNRLDGSSAFLVGTTLHPCRTMLFTTRREARAFIAAEYGYIRERKDLRDEPHGWRMPVPVQVDVRISKRGALP</sequence>
<gene>
    <name evidence="1" type="ORF">HNR00_003537</name>
</gene>
<evidence type="ECO:0000313" key="2">
    <source>
        <dbReference type="Proteomes" id="UP000583454"/>
    </source>
</evidence>